<evidence type="ECO:0000313" key="2">
    <source>
        <dbReference type="Proteomes" id="UP000789524"/>
    </source>
</evidence>
<dbReference type="Proteomes" id="UP000789524">
    <property type="component" value="Unassembled WGS sequence"/>
</dbReference>
<dbReference type="AlphaFoldDB" id="A0A8J2QU47"/>
<reference evidence="1" key="1">
    <citation type="submission" date="2021-09" db="EMBL/GenBank/DDBJ databases">
        <authorList>
            <person name="Martin H S."/>
        </authorList>
    </citation>
    <scope>NUCLEOTIDE SEQUENCE</scope>
</reference>
<dbReference type="EMBL" id="CAKASE010000056">
    <property type="protein sequence ID" value="CAG9566398.1"/>
    <property type="molecule type" value="Genomic_DNA"/>
</dbReference>
<comment type="caution">
    <text evidence="1">The sequence shown here is derived from an EMBL/GenBank/DDBJ whole genome shotgun (WGS) entry which is preliminary data.</text>
</comment>
<keyword evidence="2" id="KW-1185">Reference proteome</keyword>
<accession>A0A8J2QU47</accession>
<organism evidence="1 2">
    <name type="scientific">Danaus chrysippus</name>
    <name type="common">African queen</name>
    <dbReference type="NCBI Taxonomy" id="151541"/>
    <lineage>
        <taxon>Eukaryota</taxon>
        <taxon>Metazoa</taxon>
        <taxon>Ecdysozoa</taxon>
        <taxon>Arthropoda</taxon>
        <taxon>Hexapoda</taxon>
        <taxon>Insecta</taxon>
        <taxon>Pterygota</taxon>
        <taxon>Neoptera</taxon>
        <taxon>Endopterygota</taxon>
        <taxon>Lepidoptera</taxon>
        <taxon>Glossata</taxon>
        <taxon>Ditrysia</taxon>
        <taxon>Papilionoidea</taxon>
        <taxon>Nymphalidae</taxon>
        <taxon>Danainae</taxon>
        <taxon>Danaini</taxon>
        <taxon>Danaina</taxon>
        <taxon>Danaus</taxon>
        <taxon>Anosia</taxon>
    </lineage>
</organism>
<sequence>MRVRKKPDLRLNIPSYPHDYVEMPPRTRRRILESCGSPNDVPDQEDKSFQVNLDINRSVTPEIKIFSPEDDTIDIREENSATNEIGDEKNVEGKSTVDIKRDNVSNIVEFHWLCSEIA</sequence>
<name>A0A8J2QU47_9NEOP</name>
<dbReference type="OrthoDB" id="7359724at2759"/>
<proteinExistence type="predicted"/>
<gene>
    <name evidence="1" type="ORF">DCHRY22_LOCUS7043</name>
</gene>
<protein>
    <submittedName>
        <fullName evidence="1">(African queen) hypothetical protein</fullName>
    </submittedName>
</protein>
<evidence type="ECO:0000313" key="1">
    <source>
        <dbReference type="EMBL" id="CAG9566398.1"/>
    </source>
</evidence>